<evidence type="ECO:0000256" key="2">
    <source>
        <dbReference type="ARBA" id="ARBA00013457"/>
    </source>
</evidence>
<dbReference type="Gene3D" id="3.20.20.70">
    <property type="entry name" value="Aldolase class I"/>
    <property type="match status" value="1"/>
</dbReference>
<dbReference type="EMBL" id="RRCO01000001">
    <property type="protein sequence ID" value="RRJ27125.1"/>
    <property type="molecule type" value="Genomic_DNA"/>
</dbReference>
<accession>A0A3P3R144</accession>
<dbReference type="PANTHER" id="PTHR32332:SF18">
    <property type="entry name" value="2-NITROPROPANE DIOXYGENASE"/>
    <property type="match status" value="1"/>
</dbReference>
<organism evidence="6 7">
    <name type="scientific">Lachnoanaerobaculum gingivalis</name>
    <dbReference type="NCBI Taxonomy" id="2490855"/>
    <lineage>
        <taxon>Bacteria</taxon>
        <taxon>Bacillati</taxon>
        <taxon>Bacillota</taxon>
        <taxon>Clostridia</taxon>
        <taxon>Lachnospirales</taxon>
        <taxon>Lachnospiraceae</taxon>
        <taxon>Lachnoanaerobaculum</taxon>
    </lineage>
</organism>
<comment type="caution">
    <text evidence="6">The sequence shown here is derived from an EMBL/GenBank/DDBJ whole genome shotgun (WGS) entry which is preliminary data.</text>
</comment>
<evidence type="ECO:0000256" key="3">
    <source>
        <dbReference type="ARBA" id="ARBA00022630"/>
    </source>
</evidence>
<gene>
    <name evidence="6" type="ORF">EHV10_03785</name>
</gene>
<comment type="function">
    <text evidence="1">Nitronate monooxygenase that uses molecular oxygen to catalyze the oxidative denitrification of alkyl nitronates. Acts on propionate 3-nitronate (P3N), the presumed physiological substrate. Probably functions in the detoxification of P3N, a metabolic poison produced by plants and fungi as a defense mechanism.</text>
</comment>
<keyword evidence="7" id="KW-1185">Reference proteome</keyword>
<dbReference type="InterPro" id="IPR013785">
    <property type="entry name" value="Aldolase_TIM"/>
</dbReference>
<dbReference type="PANTHER" id="PTHR32332">
    <property type="entry name" value="2-NITROPROPANE DIOXYGENASE"/>
    <property type="match status" value="1"/>
</dbReference>
<keyword evidence="3" id="KW-0285">Flavoprotein</keyword>
<protein>
    <recommendedName>
        <fullName evidence="2">Probable nitronate monooxygenase</fullName>
    </recommendedName>
</protein>
<dbReference type="InterPro" id="IPR004136">
    <property type="entry name" value="NMO"/>
</dbReference>
<keyword evidence="4" id="KW-0288">FMN</keyword>
<dbReference type="Pfam" id="PF03060">
    <property type="entry name" value="NMO"/>
    <property type="match status" value="1"/>
</dbReference>
<dbReference type="RefSeq" id="WP_128673471.1">
    <property type="nucleotide sequence ID" value="NZ_CAUQHB010000044.1"/>
</dbReference>
<keyword evidence="6" id="KW-0503">Monooxygenase</keyword>
<dbReference type="Proteomes" id="UP000272490">
    <property type="component" value="Unassembled WGS sequence"/>
</dbReference>
<name>A0A3P3R144_9FIRM</name>
<proteinExistence type="predicted"/>
<evidence type="ECO:0000313" key="7">
    <source>
        <dbReference type="Proteomes" id="UP000272490"/>
    </source>
</evidence>
<dbReference type="GO" id="GO:0018580">
    <property type="term" value="F:nitronate monooxygenase activity"/>
    <property type="evidence" value="ECO:0007669"/>
    <property type="project" value="InterPro"/>
</dbReference>
<evidence type="ECO:0000256" key="1">
    <source>
        <dbReference type="ARBA" id="ARBA00003535"/>
    </source>
</evidence>
<sequence>MEFLKIGDKSLLYPIIQGGMGVGISLSSLAAHVAGNGGMGIISTAQIGFREDDFYKNPIEANLRAVKTELQKARDIAAEVFENRFKVSKQASKFLEKLKNYNPFIGFNIMVATNKYADYVIEAVKAGADIIISGAGLPIELPELVAKGQALSENAKKTCIAPIVSSRKSAKVILKMWDRKYNTTADAVVIEGPLAGGHLGFSYDELHELGADTMASKNYKREKYDVEIKDIIEEVKIYEEKFGKKIPVFVAGGIYTKEDMDHAISLGADGVQMGTRFVTTYECDAPDDYKQTYIDAKEEDIVITKSPVGMPGRAIRNDFMDRLKEGPIPIRHCHNCLSLSVCDRKTIPYCITDALCCAANSDESHALLFCGSNAYRATALEHVEDIMKELTEK</sequence>
<evidence type="ECO:0000313" key="6">
    <source>
        <dbReference type="EMBL" id="RRJ27125.1"/>
    </source>
</evidence>
<keyword evidence="5" id="KW-0560">Oxidoreductase</keyword>
<reference evidence="6 7" key="1">
    <citation type="submission" date="2018-11" db="EMBL/GenBank/DDBJ databases">
        <title>Genome sequencing of Lachnoanaerobaculum sp. KCOM 2030 (= ChDC B114).</title>
        <authorList>
            <person name="Kook J.-K."/>
            <person name="Park S.-N."/>
            <person name="Lim Y.K."/>
        </authorList>
    </citation>
    <scope>NUCLEOTIDE SEQUENCE [LARGE SCALE GENOMIC DNA]</scope>
    <source>
        <strain evidence="6 7">KCOM 2030</strain>
    </source>
</reference>
<evidence type="ECO:0000256" key="5">
    <source>
        <dbReference type="ARBA" id="ARBA00023002"/>
    </source>
</evidence>
<dbReference type="CDD" id="cd04730">
    <property type="entry name" value="NPD_like"/>
    <property type="match status" value="1"/>
</dbReference>
<dbReference type="OrthoDB" id="9778912at2"/>
<dbReference type="AlphaFoldDB" id="A0A3P3R144"/>
<dbReference type="SUPFAM" id="SSF51412">
    <property type="entry name" value="Inosine monophosphate dehydrogenase (IMPDH)"/>
    <property type="match status" value="1"/>
</dbReference>
<evidence type="ECO:0000256" key="4">
    <source>
        <dbReference type="ARBA" id="ARBA00022643"/>
    </source>
</evidence>